<dbReference type="EMBL" id="JAZDWU010000002">
    <property type="protein sequence ID" value="KAL0011137.1"/>
    <property type="molecule type" value="Genomic_DNA"/>
</dbReference>
<keyword evidence="3" id="KW-1185">Reference proteome</keyword>
<name>A0AAW2DKC1_9ROSI</name>
<dbReference type="Pfam" id="PF13456">
    <property type="entry name" value="RVT_3"/>
    <property type="match status" value="1"/>
</dbReference>
<dbReference type="GO" id="GO:0004523">
    <property type="term" value="F:RNA-DNA hybrid ribonuclease activity"/>
    <property type="evidence" value="ECO:0007669"/>
    <property type="project" value="InterPro"/>
</dbReference>
<dbReference type="AlphaFoldDB" id="A0AAW2DKC1"/>
<dbReference type="InterPro" id="IPR044730">
    <property type="entry name" value="RNase_H-like_dom_plant"/>
</dbReference>
<dbReference type="CDD" id="cd06222">
    <property type="entry name" value="RNase_H_like"/>
    <property type="match status" value="1"/>
</dbReference>
<dbReference type="InterPro" id="IPR053151">
    <property type="entry name" value="RNase_H-like"/>
</dbReference>
<comment type="caution">
    <text evidence="2">The sequence shown here is derived from an EMBL/GenBank/DDBJ whole genome shotgun (WGS) entry which is preliminary data.</text>
</comment>
<evidence type="ECO:0000259" key="1">
    <source>
        <dbReference type="Pfam" id="PF13456"/>
    </source>
</evidence>
<proteinExistence type="predicted"/>
<accession>A0AAW2DKC1</accession>
<dbReference type="Gene3D" id="3.30.420.10">
    <property type="entry name" value="Ribonuclease H-like superfamily/Ribonuclease H"/>
    <property type="match status" value="1"/>
</dbReference>
<dbReference type="SUPFAM" id="SSF53098">
    <property type="entry name" value="Ribonuclease H-like"/>
    <property type="match status" value="1"/>
</dbReference>
<dbReference type="InterPro" id="IPR002156">
    <property type="entry name" value="RNaseH_domain"/>
</dbReference>
<evidence type="ECO:0000313" key="2">
    <source>
        <dbReference type="EMBL" id="KAL0011137.1"/>
    </source>
</evidence>
<sequence>MNLLTPLATSDIDTTCQSQSSATFENEEKSGISVVIRDSSGQPIATLSQQIPQAYNAVEIEAIAATKALEFAREVRINNVVMEGDSWLVHHALVNDEKSLSPFGLLIEYVTFVSSCFSKLLYPHTKREGNKFLHGLSRHAIHISNYVV</sequence>
<gene>
    <name evidence="2" type="ORF">SO802_006245</name>
</gene>
<dbReference type="InterPro" id="IPR036397">
    <property type="entry name" value="RNaseH_sf"/>
</dbReference>
<dbReference type="PANTHER" id="PTHR47723:SF19">
    <property type="entry name" value="POLYNUCLEOTIDYL TRANSFERASE, RIBONUCLEASE H-LIKE SUPERFAMILY PROTEIN"/>
    <property type="match status" value="1"/>
</dbReference>
<dbReference type="Proteomes" id="UP001459277">
    <property type="component" value="Unassembled WGS sequence"/>
</dbReference>
<reference evidence="2 3" key="1">
    <citation type="submission" date="2024-01" db="EMBL/GenBank/DDBJ databases">
        <title>A telomere-to-telomere, gap-free genome of sweet tea (Lithocarpus litseifolius).</title>
        <authorList>
            <person name="Zhou J."/>
        </authorList>
    </citation>
    <scope>NUCLEOTIDE SEQUENCE [LARGE SCALE GENOMIC DNA]</scope>
    <source>
        <strain evidence="2">Zhou-2022a</strain>
        <tissue evidence="2">Leaf</tissue>
    </source>
</reference>
<dbReference type="PANTHER" id="PTHR47723">
    <property type="entry name" value="OS05G0353850 PROTEIN"/>
    <property type="match status" value="1"/>
</dbReference>
<organism evidence="2 3">
    <name type="scientific">Lithocarpus litseifolius</name>
    <dbReference type="NCBI Taxonomy" id="425828"/>
    <lineage>
        <taxon>Eukaryota</taxon>
        <taxon>Viridiplantae</taxon>
        <taxon>Streptophyta</taxon>
        <taxon>Embryophyta</taxon>
        <taxon>Tracheophyta</taxon>
        <taxon>Spermatophyta</taxon>
        <taxon>Magnoliopsida</taxon>
        <taxon>eudicotyledons</taxon>
        <taxon>Gunneridae</taxon>
        <taxon>Pentapetalae</taxon>
        <taxon>rosids</taxon>
        <taxon>fabids</taxon>
        <taxon>Fagales</taxon>
        <taxon>Fagaceae</taxon>
        <taxon>Lithocarpus</taxon>
    </lineage>
</organism>
<protein>
    <recommendedName>
        <fullName evidence="1">RNase H type-1 domain-containing protein</fullName>
    </recommendedName>
</protein>
<feature type="domain" description="RNase H type-1" evidence="1">
    <location>
        <begin position="25"/>
        <end position="140"/>
    </location>
</feature>
<evidence type="ECO:0000313" key="3">
    <source>
        <dbReference type="Proteomes" id="UP001459277"/>
    </source>
</evidence>
<dbReference type="InterPro" id="IPR012337">
    <property type="entry name" value="RNaseH-like_sf"/>
</dbReference>
<dbReference type="GO" id="GO:0003676">
    <property type="term" value="F:nucleic acid binding"/>
    <property type="evidence" value="ECO:0007669"/>
    <property type="project" value="InterPro"/>
</dbReference>